<accession>A0A1V9ZE04</accession>
<evidence type="ECO:0000256" key="6">
    <source>
        <dbReference type="SAM" id="MobiDB-lite"/>
    </source>
</evidence>
<keyword evidence="5" id="KW-0175">Coiled coil</keyword>
<sequence length="695" mass="75597">MSFVPTRPGRRDSRTEGPEGNDSVFVGVAPGTSPMLRSTGEISGGSFDQALLRQFPTKPDETQTQTTKTRFQALRRQSIHARKETPKESISSFQRNLAALTTINTKERNDAILARQELDRAKGDIEALKGALVSDDTTGELQTLYDNQRSRASSRESSTNNPRAKTPVITPEPSSNNKTPEMDTKLRTLETQHHELLSTNRQLVRQLQKAETHAKLTQATLTGTQSSLDAASREVTALQDRVARLQAEAHGLAAAEATSKADSLGLTLATENTALRHQVVQAHEELNAVALRERQARAGLHDEIGVLTGEKALVAAHVAKLNAAIAAITEEHEAATAKLVHLESVHAILEAQVRTLMDTNLELTSEKTALADALAQERSSDVRKERDNLQAQCCDLTATIGKLETDLLLERNIGSRKQSMLDQYKASLAATTTQIETLVRQAALLEQAQPRDEQSLLHRLVDAPASANATVAALQLARSGKDEALAILADEKAALARELQMLREEHDALRHQATENQRAATLQSQLHELVAKHTELLRAKDEAVADAAKARTDATALRVALNQLQATASDPAAAALLVRAHDELRSTVQSIVQAEASSESTFTCLACMQVLTEPMTLVGCGHTFCRACVVRGQRDSKIVCKECRYECMEKSLFENHALADLAARFIFRQQALAALSATCQELGAAFQATVLPRVT</sequence>
<keyword evidence="9" id="KW-1185">Reference proteome</keyword>
<dbReference type="STRING" id="1202772.A0A1V9ZE04"/>
<dbReference type="Proteomes" id="UP000243579">
    <property type="component" value="Unassembled WGS sequence"/>
</dbReference>
<comment type="caution">
    <text evidence="8">The sequence shown here is derived from an EMBL/GenBank/DDBJ whole genome shotgun (WGS) entry which is preliminary data.</text>
</comment>
<feature type="coiled-coil region" evidence="5">
    <location>
        <begin position="421"/>
        <end position="448"/>
    </location>
</feature>
<organism evidence="8 9">
    <name type="scientific">Achlya hypogyna</name>
    <name type="common">Oomycete</name>
    <name type="synonym">Protoachlya hypogyna</name>
    <dbReference type="NCBI Taxonomy" id="1202772"/>
    <lineage>
        <taxon>Eukaryota</taxon>
        <taxon>Sar</taxon>
        <taxon>Stramenopiles</taxon>
        <taxon>Oomycota</taxon>
        <taxon>Saprolegniomycetes</taxon>
        <taxon>Saprolegniales</taxon>
        <taxon>Achlyaceae</taxon>
        <taxon>Achlya</taxon>
    </lineage>
</organism>
<protein>
    <recommendedName>
        <fullName evidence="7">RING-type domain-containing protein</fullName>
    </recommendedName>
</protein>
<dbReference type="AlphaFoldDB" id="A0A1V9ZE04"/>
<feature type="coiled-coil region" evidence="5">
    <location>
        <begin position="485"/>
        <end position="519"/>
    </location>
</feature>
<keyword evidence="1" id="KW-0479">Metal-binding</keyword>
<dbReference type="SMART" id="SM00184">
    <property type="entry name" value="RING"/>
    <property type="match status" value="1"/>
</dbReference>
<dbReference type="PROSITE" id="PS00518">
    <property type="entry name" value="ZF_RING_1"/>
    <property type="match status" value="1"/>
</dbReference>
<evidence type="ECO:0000259" key="7">
    <source>
        <dbReference type="PROSITE" id="PS50089"/>
    </source>
</evidence>
<feature type="coiled-coil region" evidence="5">
    <location>
        <begin position="186"/>
        <end position="255"/>
    </location>
</feature>
<dbReference type="InterPro" id="IPR027370">
    <property type="entry name" value="Znf-RING_euk"/>
</dbReference>
<evidence type="ECO:0000313" key="9">
    <source>
        <dbReference type="Proteomes" id="UP000243579"/>
    </source>
</evidence>
<reference evidence="8 9" key="1">
    <citation type="journal article" date="2014" name="Genome Biol. Evol.">
        <title>The secreted proteins of Achlya hypogyna and Thraustotheca clavata identify the ancestral oomycete secretome and reveal gene acquisitions by horizontal gene transfer.</title>
        <authorList>
            <person name="Misner I."/>
            <person name="Blouin N."/>
            <person name="Leonard G."/>
            <person name="Richards T.A."/>
            <person name="Lane C.E."/>
        </authorList>
    </citation>
    <scope>NUCLEOTIDE SEQUENCE [LARGE SCALE GENOMIC DNA]</scope>
    <source>
        <strain evidence="8 9">ATCC 48635</strain>
    </source>
</reference>
<dbReference type="EMBL" id="JNBR01000151">
    <property type="protein sequence ID" value="OQR96218.1"/>
    <property type="molecule type" value="Genomic_DNA"/>
</dbReference>
<feature type="compositionally biased region" description="Polar residues" evidence="6">
    <location>
        <begin position="144"/>
        <end position="163"/>
    </location>
</feature>
<evidence type="ECO:0000313" key="8">
    <source>
        <dbReference type="EMBL" id="OQR96218.1"/>
    </source>
</evidence>
<dbReference type="InterPro" id="IPR001841">
    <property type="entry name" value="Znf_RING"/>
</dbReference>
<dbReference type="Pfam" id="PF13445">
    <property type="entry name" value="zf-RING_UBOX"/>
    <property type="match status" value="1"/>
</dbReference>
<dbReference type="Gene3D" id="3.30.40.10">
    <property type="entry name" value="Zinc/RING finger domain, C3HC4 (zinc finger)"/>
    <property type="match status" value="1"/>
</dbReference>
<dbReference type="PROSITE" id="PS50089">
    <property type="entry name" value="ZF_RING_2"/>
    <property type="match status" value="1"/>
</dbReference>
<proteinExistence type="predicted"/>
<feature type="region of interest" description="Disordered" evidence="6">
    <location>
        <begin position="144"/>
        <end position="181"/>
    </location>
</feature>
<evidence type="ECO:0000256" key="1">
    <source>
        <dbReference type="ARBA" id="ARBA00022723"/>
    </source>
</evidence>
<evidence type="ECO:0000256" key="2">
    <source>
        <dbReference type="ARBA" id="ARBA00022771"/>
    </source>
</evidence>
<name>A0A1V9ZE04_ACHHY</name>
<dbReference type="SUPFAM" id="SSF57850">
    <property type="entry name" value="RING/U-box"/>
    <property type="match status" value="1"/>
</dbReference>
<keyword evidence="2 4" id="KW-0863">Zinc-finger</keyword>
<feature type="region of interest" description="Disordered" evidence="6">
    <location>
        <begin position="1"/>
        <end position="43"/>
    </location>
</feature>
<gene>
    <name evidence="8" type="ORF">ACHHYP_16558</name>
</gene>
<dbReference type="GO" id="GO:0008270">
    <property type="term" value="F:zinc ion binding"/>
    <property type="evidence" value="ECO:0007669"/>
    <property type="project" value="UniProtKB-KW"/>
</dbReference>
<dbReference type="OrthoDB" id="6105938at2759"/>
<feature type="domain" description="RING-type" evidence="7">
    <location>
        <begin position="604"/>
        <end position="644"/>
    </location>
</feature>
<evidence type="ECO:0000256" key="5">
    <source>
        <dbReference type="SAM" id="Coils"/>
    </source>
</evidence>
<evidence type="ECO:0000256" key="4">
    <source>
        <dbReference type="PROSITE-ProRule" id="PRU00175"/>
    </source>
</evidence>
<keyword evidence="3" id="KW-0862">Zinc</keyword>
<evidence type="ECO:0000256" key="3">
    <source>
        <dbReference type="ARBA" id="ARBA00022833"/>
    </source>
</evidence>
<dbReference type="InterPro" id="IPR013083">
    <property type="entry name" value="Znf_RING/FYVE/PHD"/>
</dbReference>
<dbReference type="InterPro" id="IPR017907">
    <property type="entry name" value="Znf_RING_CS"/>
</dbReference>